<name>A0A8J5JYE7_HOMAM</name>
<feature type="region of interest" description="Disordered" evidence="1">
    <location>
        <begin position="1567"/>
        <end position="1600"/>
    </location>
</feature>
<sequence length="1760" mass="191291">MASTGDSSVSSGSAGERSISPARSDESADSRPTLRPLSHASSSATLTSTQPQLSRPTSSLNLAKTRKRQAPAPPPPPSAPTPAPHTNGKVKTCTVIRFVELSYRSVFIITFINSPTSSEISSAEAVRAAQVPQATNLTSVVSTSSLSLSSSRGKRRAPPPPKPPPMRQDDSNRPSAIPEESESPVPTKSSVEDVTKSTAEDPTKCPIEETTKSPAEDPIESPAEDPIKSPAEDPKKSPAEDPKKSPAEDPIKSPAEVSTPLVNGEAHHEPPQQQQPSSPTSSHISSVSSLSSVEQQQANNPLLPPPPDVESPPPPSSASECTNLGATFSNSPPLPYTIPSSSNMQPPHQSFPTTNKPPSPTAARTTVAAGVTLGMHHEAATATSLSHSTNSSKMNSRASGIISPDRLAESEGLQRHHHQDYQIQDQDKRHHSSQELPSASTVLNQKRQKLSTEGVQEGNNLPVMQSRKNQERSLNFPSDGVSAKNIPNLDDAIVPQNVGMEGIPDIPTFRIVTKSHTAVHKDDVSKKFIADGKTQKVSEEEKYGSKGRSATKSKTNPLARGKGLVRQDNIVFENDDFEFNEDMFEPRNVSDNTAVGQSRQVSTHLTSIPVKRGAPLPTPRKNAPVAPTYTASGSKFAVSTTDHSIPLISSRTTTGEGNQNNRTGGFSHEEKVVWKVDIQPKPTPRTQPQQKKMAPTPPVVVQRAKNLTPVKETMPHNEKLQGSQDNSLNDTLNMGYYNDNITSCDSSRISHLSQVEEFEGKAQEPPDEEFKVHVSKLSKGDADVLSLLSEEEVDTPSVSSKCQSRTSSVVSKMSDSSQEYDRVSTLPVQNDNTLNARSSSSTSSHNSSTTTPLVPPIAALPAQTAASSYRAGYLAMMAELKNWKDADSLHNVGLESSDSDSDSPHDSLQELPKVMGSPQGTSEGVLRGSPLRPRLASSSSLCSDTDHEVQTRTASFSSETSEENVDNARVKSDKTPAEENLLQNKLIGLNFVRETNIVNQQNIADNESISSRSKTGSINSVEDNFRSDVQQKKIPISTRKLEVINDLEAPLLKKEVINKSVISKPQEKSSENGSEVLKDFDIQSVSSLSITDSEGDDRGKTLQNTPEENKVFEEVKTEILELPLSSVRFPAVEGTIQKSSDAASQDLSNDKLTTTNLGNRKSSVSSASSASSNNSFVKTNHNELTAQVSQEVTKKKIEIHLEAAFAELKDESKSSLFSSEESTVHSAVKKTDQLPECNSGNTWGYKLPDPPTPFKDGPSSKVTDESSSISSETVPEILSDVPSGFKDSPCSSISESRPIDIIEKTESMKERKVTKETCDSVSNISSRKSSSSSHSSTSYKFEDKAKQNVINELKSAIKETNNNEPRIVELKPKTRNLETIVYMPKAHVKEMTPSTTKLQTKDNVTKAETFSVRANIPVQHSYIPRVVAKVPIDNKEFHGPILSNVVNKTSRDSISSYESCNSPEPDAVLDRTRSGSNTSYESAPPPIPDAPIPTDSDVEVRSSRSSSDVSDGNSRTMQTSLAHQNSDSGNERSKNRARVMNFSISTYTSRSEETSYDKKIIKSESFNHQLRPKMGQLSTTDSFSTQSNPDQLKEDKKEPVICSETSVASSDLEKPSLPKKPQISEFSSAPVKYSPFLLKQAQSAKPAVPPNKPTLFGMHSETNLNVNQPVVRVNSLNDRPSMYRNTSNEGHFVVPDPPRPLLRLKRVDSQEQLERTTSLVNLATPNYELRKAQSSYDISYDGISSMFKVPFIFVMPKIFV</sequence>
<feature type="compositionally biased region" description="Polar residues" evidence="1">
    <location>
        <begin position="826"/>
        <end position="837"/>
    </location>
</feature>
<evidence type="ECO:0000256" key="1">
    <source>
        <dbReference type="SAM" id="MobiDB-lite"/>
    </source>
</evidence>
<feature type="compositionally biased region" description="Polar residues" evidence="1">
    <location>
        <begin position="338"/>
        <end position="354"/>
    </location>
</feature>
<feature type="compositionally biased region" description="Low complexity" evidence="1">
    <location>
        <begin position="36"/>
        <end position="54"/>
    </location>
</feature>
<feature type="compositionally biased region" description="Basic and acidic residues" evidence="1">
    <location>
        <begin position="1297"/>
        <end position="1318"/>
    </location>
</feature>
<feature type="region of interest" description="Disordered" evidence="1">
    <location>
        <begin position="1454"/>
        <end position="1538"/>
    </location>
</feature>
<feature type="region of interest" description="Disordered" evidence="1">
    <location>
        <begin position="647"/>
        <end position="668"/>
    </location>
</feature>
<feature type="compositionally biased region" description="Low complexity" evidence="1">
    <location>
        <begin position="926"/>
        <end position="943"/>
    </location>
</feature>
<feature type="compositionally biased region" description="Basic and acidic residues" evidence="1">
    <location>
        <begin position="225"/>
        <end position="251"/>
    </location>
</feature>
<feature type="compositionally biased region" description="Polar residues" evidence="1">
    <location>
        <begin position="434"/>
        <end position="476"/>
    </location>
</feature>
<feature type="compositionally biased region" description="Low complexity" evidence="1">
    <location>
        <begin position="361"/>
        <end position="372"/>
    </location>
</feature>
<feature type="compositionally biased region" description="Low complexity" evidence="1">
    <location>
        <begin position="139"/>
        <end position="151"/>
    </location>
</feature>
<feature type="region of interest" description="Disordered" evidence="1">
    <location>
        <begin position="1088"/>
        <end position="1109"/>
    </location>
</feature>
<feature type="region of interest" description="Disordered" evidence="1">
    <location>
        <begin position="891"/>
        <end position="975"/>
    </location>
</feature>
<feature type="region of interest" description="Disordered" evidence="1">
    <location>
        <begin position="537"/>
        <end position="556"/>
    </location>
</feature>
<proteinExistence type="predicted"/>
<feature type="compositionally biased region" description="Low complexity" evidence="1">
    <location>
        <begin position="1162"/>
        <end position="1175"/>
    </location>
</feature>
<feature type="region of interest" description="Disordered" evidence="1">
    <location>
        <begin position="1227"/>
        <end position="1340"/>
    </location>
</feature>
<feature type="compositionally biased region" description="Polar residues" evidence="1">
    <location>
        <begin position="647"/>
        <end position="664"/>
    </location>
</feature>
<comment type="caution">
    <text evidence="2">The sequence shown here is derived from an EMBL/GenBank/DDBJ whole genome shotgun (WGS) entry which is preliminary data.</text>
</comment>
<feature type="compositionally biased region" description="Pro residues" evidence="1">
    <location>
        <begin position="302"/>
        <end position="316"/>
    </location>
</feature>
<protein>
    <submittedName>
        <fullName evidence="2">Uncharacterized protein</fullName>
    </submittedName>
</protein>
<dbReference type="EMBL" id="JAHLQT010026447">
    <property type="protein sequence ID" value="KAG7163630.1"/>
    <property type="molecule type" value="Genomic_DNA"/>
</dbReference>
<feature type="compositionally biased region" description="Polar residues" evidence="1">
    <location>
        <begin position="1138"/>
        <end position="1161"/>
    </location>
</feature>
<gene>
    <name evidence="2" type="ORF">Hamer_G002850</name>
</gene>
<feature type="compositionally biased region" description="Polar residues" evidence="1">
    <location>
        <begin position="1516"/>
        <end position="1528"/>
    </location>
</feature>
<feature type="compositionally biased region" description="Polar residues" evidence="1">
    <location>
        <begin position="320"/>
        <end position="331"/>
    </location>
</feature>
<feature type="compositionally biased region" description="Low complexity" evidence="1">
    <location>
        <begin position="271"/>
        <end position="297"/>
    </location>
</feature>
<feature type="compositionally biased region" description="Low complexity" evidence="1">
    <location>
        <begin position="1320"/>
        <end position="1338"/>
    </location>
</feature>
<keyword evidence="3" id="KW-1185">Reference proteome</keyword>
<feature type="region of interest" description="Disordered" evidence="1">
    <location>
        <begin position="1138"/>
        <end position="1178"/>
    </location>
</feature>
<feature type="region of interest" description="Disordered" evidence="1">
    <location>
        <begin position="139"/>
        <end position="482"/>
    </location>
</feature>
<feature type="compositionally biased region" description="Basic and acidic residues" evidence="1">
    <location>
        <begin position="966"/>
        <end position="975"/>
    </location>
</feature>
<evidence type="ECO:0000313" key="2">
    <source>
        <dbReference type="EMBL" id="KAG7163630.1"/>
    </source>
</evidence>
<feature type="region of interest" description="Disordered" evidence="1">
    <location>
        <begin position="1"/>
        <end position="89"/>
    </location>
</feature>
<organism evidence="2 3">
    <name type="scientific">Homarus americanus</name>
    <name type="common">American lobster</name>
    <dbReference type="NCBI Taxonomy" id="6706"/>
    <lineage>
        <taxon>Eukaryota</taxon>
        <taxon>Metazoa</taxon>
        <taxon>Ecdysozoa</taxon>
        <taxon>Arthropoda</taxon>
        <taxon>Crustacea</taxon>
        <taxon>Multicrustacea</taxon>
        <taxon>Malacostraca</taxon>
        <taxon>Eumalacostraca</taxon>
        <taxon>Eucarida</taxon>
        <taxon>Decapoda</taxon>
        <taxon>Pleocyemata</taxon>
        <taxon>Astacidea</taxon>
        <taxon>Nephropoidea</taxon>
        <taxon>Nephropidae</taxon>
        <taxon>Homarus</taxon>
    </lineage>
</organism>
<evidence type="ECO:0000313" key="3">
    <source>
        <dbReference type="Proteomes" id="UP000747542"/>
    </source>
</evidence>
<feature type="compositionally biased region" description="Low complexity" evidence="1">
    <location>
        <begin position="1"/>
        <end position="20"/>
    </location>
</feature>
<feature type="compositionally biased region" description="Basic and acidic residues" evidence="1">
    <location>
        <begin position="190"/>
        <end position="215"/>
    </location>
</feature>
<feature type="compositionally biased region" description="Polar residues" evidence="1">
    <location>
        <begin position="1576"/>
        <end position="1590"/>
    </location>
</feature>
<feature type="compositionally biased region" description="Low complexity" evidence="1">
    <location>
        <begin position="1503"/>
        <end position="1515"/>
    </location>
</feature>
<feature type="compositionally biased region" description="Low complexity" evidence="1">
    <location>
        <begin position="804"/>
        <end position="817"/>
    </location>
</feature>
<feature type="region of interest" description="Disordered" evidence="1">
    <location>
        <begin position="793"/>
        <end position="855"/>
    </location>
</feature>
<dbReference type="Proteomes" id="UP000747542">
    <property type="component" value="Unassembled WGS sequence"/>
</dbReference>
<feature type="compositionally biased region" description="Pro residues" evidence="1">
    <location>
        <begin position="71"/>
        <end position="83"/>
    </location>
</feature>
<accession>A0A8J5JYE7</accession>
<reference evidence="2" key="1">
    <citation type="journal article" date="2021" name="Sci. Adv.">
        <title>The American lobster genome reveals insights on longevity, neural, and immune adaptations.</title>
        <authorList>
            <person name="Polinski J.M."/>
            <person name="Zimin A.V."/>
            <person name="Clark K.F."/>
            <person name="Kohn A.B."/>
            <person name="Sadowski N."/>
            <person name="Timp W."/>
            <person name="Ptitsyn A."/>
            <person name="Khanna P."/>
            <person name="Romanova D.Y."/>
            <person name="Williams P."/>
            <person name="Greenwood S.J."/>
            <person name="Moroz L.L."/>
            <person name="Walt D.R."/>
            <person name="Bodnar A.G."/>
        </authorList>
    </citation>
    <scope>NUCLEOTIDE SEQUENCE</scope>
    <source>
        <strain evidence="2">GMGI-L3</strain>
    </source>
</reference>
<feature type="compositionally biased region" description="Polar residues" evidence="1">
    <location>
        <begin position="381"/>
        <end position="398"/>
    </location>
</feature>
<feature type="compositionally biased region" description="Low complexity" evidence="1">
    <location>
        <begin position="838"/>
        <end position="851"/>
    </location>
</feature>